<reference evidence="3" key="1">
    <citation type="submission" date="2021-02" db="EMBL/GenBank/DDBJ databases">
        <authorList>
            <person name="Dougan E. K."/>
            <person name="Rhodes N."/>
            <person name="Thang M."/>
            <person name="Chan C."/>
        </authorList>
    </citation>
    <scope>NUCLEOTIDE SEQUENCE</scope>
</reference>
<dbReference type="Proteomes" id="UP000601435">
    <property type="component" value="Unassembled WGS sequence"/>
</dbReference>
<evidence type="ECO:0000256" key="1">
    <source>
        <dbReference type="SAM" id="MobiDB-lite"/>
    </source>
</evidence>
<sequence>MASILKLPLPSAGEGEKIVVKKTFLEVEEDVTPQGLPATYNSDSVVWARFTRQISNCSDACEEEPKDVQSPGGALEFTEEELGGKKVSESVDSLPKLLGNTSMMTMSTNDDKDSCSSISDGSPPSTTTIRPSLGPTPSVEDVDEATEKAMTAAAAALDAAGISRQSLDHLLNHLSTSVPAPRPVQLLPALPAPGPRTQRTTVMLRNLPNNYTRNMVCTMMDKEGFKGSYDFIYLPIDFRSKANLGYAFVNLVDEPQVQLFWQIFDGYTKWVLPSAKVCSVSWSGPHQGQQAHIDRYRDSPIMHGSVPDEFKPAIFAE</sequence>
<evidence type="ECO:0000259" key="2">
    <source>
        <dbReference type="Pfam" id="PF04059"/>
    </source>
</evidence>
<dbReference type="EMBL" id="CAJNJA010028376">
    <property type="protein sequence ID" value="CAE7600935.1"/>
    <property type="molecule type" value="Genomic_DNA"/>
</dbReference>
<proteinExistence type="predicted"/>
<feature type="non-terminal residue" evidence="3">
    <location>
        <position position="317"/>
    </location>
</feature>
<dbReference type="SUPFAM" id="SSF54928">
    <property type="entry name" value="RNA-binding domain, RBD"/>
    <property type="match status" value="1"/>
</dbReference>
<gene>
    <name evidence="3" type="primary">ML4</name>
    <name evidence="3" type="ORF">SNEC2469_LOCUS17212</name>
</gene>
<dbReference type="CDD" id="cd12277">
    <property type="entry name" value="RRM3_MEI2_EAR1_like"/>
    <property type="match status" value="1"/>
</dbReference>
<dbReference type="InterPro" id="IPR007201">
    <property type="entry name" value="Mei2-like_Rrm_C"/>
</dbReference>
<dbReference type="AlphaFoldDB" id="A0A812V6C8"/>
<evidence type="ECO:0000313" key="4">
    <source>
        <dbReference type="Proteomes" id="UP000601435"/>
    </source>
</evidence>
<comment type="caution">
    <text evidence="3">The sequence shown here is derived from an EMBL/GenBank/DDBJ whole genome shotgun (WGS) entry which is preliminary data.</text>
</comment>
<dbReference type="GO" id="GO:0003676">
    <property type="term" value="F:nucleic acid binding"/>
    <property type="evidence" value="ECO:0007669"/>
    <property type="project" value="InterPro"/>
</dbReference>
<feature type="domain" description="Mei2-like C-terminal RNA recognition motif" evidence="2">
    <location>
        <begin position="199"/>
        <end position="296"/>
    </location>
</feature>
<feature type="region of interest" description="Disordered" evidence="1">
    <location>
        <begin position="100"/>
        <end position="141"/>
    </location>
</feature>
<keyword evidence="4" id="KW-1185">Reference proteome</keyword>
<dbReference type="Pfam" id="PF04059">
    <property type="entry name" value="RRM_2"/>
    <property type="match status" value="1"/>
</dbReference>
<feature type="compositionally biased region" description="Low complexity" evidence="1">
    <location>
        <begin position="115"/>
        <end position="125"/>
    </location>
</feature>
<name>A0A812V6C8_9DINO</name>
<dbReference type="InterPro" id="IPR035979">
    <property type="entry name" value="RBD_domain_sf"/>
</dbReference>
<organism evidence="3 4">
    <name type="scientific">Symbiodinium necroappetens</name>
    <dbReference type="NCBI Taxonomy" id="1628268"/>
    <lineage>
        <taxon>Eukaryota</taxon>
        <taxon>Sar</taxon>
        <taxon>Alveolata</taxon>
        <taxon>Dinophyceae</taxon>
        <taxon>Suessiales</taxon>
        <taxon>Symbiodiniaceae</taxon>
        <taxon>Symbiodinium</taxon>
    </lineage>
</organism>
<evidence type="ECO:0000313" key="3">
    <source>
        <dbReference type="EMBL" id="CAE7600935.1"/>
    </source>
</evidence>
<protein>
    <submittedName>
        <fullName evidence="3">ML4 protein</fullName>
    </submittedName>
</protein>
<accession>A0A812V6C8</accession>
<dbReference type="OrthoDB" id="417481at2759"/>